<reference evidence="1 2" key="1">
    <citation type="submission" date="2020-06" db="EMBL/GenBank/DDBJ databases">
        <authorList>
            <person name="Chuat V."/>
        </authorList>
    </citation>
    <scope>NUCLEOTIDE SEQUENCE [LARGE SCALE GENOMIC DNA]</scope>
    <source>
        <strain evidence="1">STH_CIRM_998</strain>
    </source>
</reference>
<evidence type="ECO:0000313" key="2">
    <source>
        <dbReference type="Proteomes" id="UP000509791"/>
    </source>
</evidence>
<proteinExistence type="predicted"/>
<sequence length="41" mass="4645">MWLTLLSLATLAISLNNGSKLENKKLTLGWFFIWLFVNCSG</sequence>
<accession>A0A7U7C9E2</accession>
<evidence type="ECO:0000313" key="1">
    <source>
        <dbReference type="EMBL" id="CAD0152505.1"/>
    </source>
</evidence>
<dbReference type="EMBL" id="LR822027">
    <property type="protein sequence ID" value="CAD0152505.1"/>
    <property type="molecule type" value="Genomic_DNA"/>
</dbReference>
<gene>
    <name evidence="1" type="ORF">STHERMO_1224</name>
</gene>
<protein>
    <submittedName>
        <fullName evidence="1">Uncharacterized protein</fullName>
    </submittedName>
</protein>
<organism evidence="1 2">
    <name type="scientific">Streptococcus thermophilus</name>
    <dbReference type="NCBI Taxonomy" id="1308"/>
    <lineage>
        <taxon>Bacteria</taxon>
        <taxon>Bacillati</taxon>
        <taxon>Bacillota</taxon>
        <taxon>Bacilli</taxon>
        <taxon>Lactobacillales</taxon>
        <taxon>Streptococcaceae</taxon>
        <taxon>Streptococcus</taxon>
    </lineage>
</organism>
<name>A0A7U7C9E2_STRTR</name>
<dbReference type="Proteomes" id="UP000509791">
    <property type="component" value="Chromosome"/>
</dbReference>
<dbReference type="AlphaFoldDB" id="A0A7U7C9E2"/>